<proteinExistence type="predicted"/>
<accession>A0A6A5T8X2</accession>
<dbReference type="EMBL" id="ML977053">
    <property type="protein sequence ID" value="KAF1948604.1"/>
    <property type="molecule type" value="Genomic_DNA"/>
</dbReference>
<feature type="region of interest" description="Disordered" evidence="1">
    <location>
        <begin position="50"/>
        <end position="76"/>
    </location>
</feature>
<evidence type="ECO:0000313" key="4">
    <source>
        <dbReference type="Proteomes" id="UP000800035"/>
    </source>
</evidence>
<name>A0A6A5T8X2_9PLEO</name>
<evidence type="ECO:0000256" key="1">
    <source>
        <dbReference type="SAM" id="MobiDB-lite"/>
    </source>
</evidence>
<dbReference type="Proteomes" id="UP000800035">
    <property type="component" value="Unassembled WGS sequence"/>
</dbReference>
<sequence length="135" mass="15808">MRCQINKTKQRTAPHNLLAKPNCRTLSPPFHQGYLPQLQAWYFSLSCDNTNDEKRSSYERKRHGTTRQDKTRHKTKRNVTYTGAFSPSPRMINDQKRTEIKEGRTIHTMPSPKHCLDIITYYHLNVSLLPVRVQG</sequence>
<dbReference type="AlphaFoldDB" id="A0A6A5T8X2"/>
<dbReference type="EMBL" id="ML977057">
    <property type="protein sequence ID" value="KAF1948480.1"/>
    <property type="molecule type" value="Genomic_DNA"/>
</dbReference>
<evidence type="ECO:0000313" key="2">
    <source>
        <dbReference type="EMBL" id="KAF1948480.1"/>
    </source>
</evidence>
<gene>
    <name evidence="3" type="ORF">CC80DRAFT_300257</name>
    <name evidence="2" type="ORF">CC80DRAFT_315022</name>
</gene>
<organism evidence="3 4">
    <name type="scientific">Byssothecium circinans</name>
    <dbReference type="NCBI Taxonomy" id="147558"/>
    <lineage>
        <taxon>Eukaryota</taxon>
        <taxon>Fungi</taxon>
        <taxon>Dikarya</taxon>
        <taxon>Ascomycota</taxon>
        <taxon>Pezizomycotina</taxon>
        <taxon>Dothideomycetes</taxon>
        <taxon>Pleosporomycetidae</taxon>
        <taxon>Pleosporales</taxon>
        <taxon>Massarineae</taxon>
        <taxon>Massarinaceae</taxon>
        <taxon>Byssothecium</taxon>
    </lineage>
</organism>
<keyword evidence="4" id="KW-1185">Reference proteome</keyword>
<feature type="compositionally biased region" description="Basic residues" evidence="1">
    <location>
        <begin position="60"/>
        <end position="76"/>
    </location>
</feature>
<evidence type="ECO:0000313" key="3">
    <source>
        <dbReference type="EMBL" id="KAF1948604.1"/>
    </source>
</evidence>
<protein>
    <submittedName>
        <fullName evidence="3">Uncharacterized protein</fullName>
    </submittedName>
</protein>
<reference evidence="3" key="1">
    <citation type="journal article" date="2020" name="Stud. Mycol.">
        <title>101 Dothideomycetes genomes: a test case for predicting lifestyles and emergence of pathogens.</title>
        <authorList>
            <person name="Haridas S."/>
            <person name="Albert R."/>
            <person name="Binder M."/>
            <person name="Bloem J."/>
            <person name="Labutti K."/>
            <person name="Salamov A."/>
            <person name="Andreopoulos B."/>
            <person name="Baker S."/>
            <person name="Barry K."/>
            <person name="Bills G."/>
            <person name="Bluhm B."/>
            <person name="Cannon C."/>
            <person name="Castanera R."/>
            <person name="Culley D."/>
            <person name="Daum C."/>
            <person name="Ezra D."/>
            <person name="Gonzalez J."/>
            <person name="Henrissat B."/>
            <person name="Kuo A."/>
            <person name="Liang C."/>
            <person name="Lipzen A."/>
            <person name="Lutzoni F."/>
            <person name="Magnuson J."/>
            <person name="Mondo S."/>
            <person name="Nolan M."/>
            <person name="Ohm R."/>
            <person name="Pangilinan J."/>
            <person name="Park H.-J."/>
            <person name="Ramirez L."/>
            <person name="Alfaro M."/>
            <person name="Sun H."/>
            <person name="Tritt A."/>
            <person name="Yoshinaga Y."/>
            <person name="Zwiers L.-H."/>
            <person name="Turgeon B."/>
            <person name="Goodwin S."/>
            <person name="Spatafora J."/>
            <person name="Crous P."/>
            <person name="Grigoriev I."/>
        </authorList>
    </citation>
    <scope>NUCLEOTIDE SEQUENCE</scope>
    <source>
        <strain evidence="3">CBS 675.92</strain>
    </source>
</reference>